<reference evidence="6 7" key="1">
    <citation type="submission" date="2015-12" db="EMBL/GenBank/DDBJ databases">
        <title>Genome sequence of Mucilaginibacter gotjawali.</title>
        <authorList>
            <person name="Lee J.S."/>
            <person name="Lee K.C."/>
            <person name="Kim K.K."/>
            <person name="Lee B.W."/>
        </authorList>
    </citation>
    <scope>NUCLEOTIDE SEQUENCE [LARGE SCALE GENOMIC DNA]</scope>
    <source>
        <strain evidence="6 7">SA3-7</strain>
    </source>
</reference>
<dbReference type="EC" id="2.7.13.3" evidence="2"/>
<dbReference type="SMART" id="SM00138">
    <property type="entry name" value="MeTrc"/>
    <property type="match status" value="1"/>
</dbReference>
<dbReference type="Gene3D" id="3.30.565.10">
    <property type="entry name" value="Histidine kinase-like ATPase, C-terminal domain"/>
    <property type="match status" value="1"/>
</dbReference>
<dbReference type="PANTHER" id="PTHR24422:SF27">
    <property type="entry name" value="PROTEIN-GLUTAMATE O-METHYLTRANSFERASE"/>
    <property type="match status" value="1"/>
</dbReference>
<dbReference type="Pfam" id="PF03705">
    <property type="entry name" value="CheR_N"/>
    <property type="match status" value="1"/>
</dbReference>
<dbReference type="Pfam" id="PF00512">
    <property type="entry name" value="HisKA"/>
    <property type="match status" value="1"/>
</dbReference>
<dbReference type="GO" id="GO:0008757">
    <property type="term" value="F:S-adenosylmethionine-dependent methyltransferase activity"/>
    <property type="evidence" value="ECO:0007669"/>
    <property type="project" value="InterPro"/>
</dbReference>
<dbReference type="PRINTS" id="PR00996">
    <property type="entry name" value="CHERMTFRASE"/>
</dbReference>
<keyword evidence="3" id="KW-0597">Phosphoprotein</keyword>
<dbReference type="Pfam" id="PF01739">
    <property type="entry name" value="CheR"/>
    <property type="match status" value="1"/>
</dbReference>
<dbReference type="Pfam" id="PF13596">
    <property type="entry name" value="PAS_10"/>
    <property type="match status" value="1"/>
</dbReference>
<dbReference type="InterPro" id="IPR000673">
    <property type="entry name" value="Sig_transdc_resp-reg_Me-estase"/>
</dbReference>
<gene>
    <name evidence="6" type="primary">yycG_1</name>
    <name evidence="6" type="ORF">MgSA37_01689</name>
</gene>
<dbReference type="GO" id="GO:0032259">
    <property type="term" value="P:methylation"/>
    <property type="evidence" value="ECO:0007669"/>
    <property type="project" value="UniProtKB-KW"/>
</dbReference>
<dbReference type="GO" id="GO:0005737">
    <property type="term" value="C:cytoplasm"/>
    <property type="evidence" value="ECO:0007669"/>
    <property type="project" value="InterPro"/>
</dbReference>
<dbReference type="FunFam" id="3.30.565.10:FF:000006">
    <property type="entry name" value="Sensor histidine kinase WalK"/>
    <property type="match status" value="1"/>
</dbReference>
<dbReference type="GO" id="GO:0000156">
    <property type="term" value="F:phosphorelay response regulator activity"/>
    <property type="evidence" value="ECO:0007669"/>
    <property type="project" value="InterPro"/>
</dbReference>
<dbReference type="OrthoDB" id="9813151at2"/>
<dbReference type="InterPro" id="IPR035909">
    <property type="entry name" value="CheB_C"/>
</dbReference>
<dbReference type="KEGG" id="mgot:MgSA37_01689"/>
<dbReference type="SUPFAM" id="SSF47384">
    <property type="entry name" value="Homodimeric domain of signal transducing histidine kinase"/>
    <property type="match status" value="1"/>
</dbReference>
<dbReference type="SUPFAM" id="SSF55785">
    <property type="entry name" value="PYP-like sensor domain (PAS domain)"/>
    <property type="match status" value="2"/>
</dbReference>
<dbReference type="EMBL" id="AP017313">
    <property type="protein sequence ID" value="BAU53520.1"/>
    <property type="molecule type" value="Genomic_DNA"/>
</dbReference>
<keyword evidence="7" id="KW-1185">Reference proteome</keyword>
<dbReference type="SMART" id="SM00387">
    <property type="entry name" value="HATPase_c"/>
    <property type="match status" value="1"/>
</dbReference>
<evidence type="ECO:0000313" key="7">
    <source>
        <dbReference type="Proteomes" id="UP000218263"/>
    </source>
</evidence>
<dbReference type="InterPro" id="IPR035965">
    <property type="entry name" value="PAS-like_dom_sf"/>
</dbReference>
<dbReference type="SUPFAM" id="SSF47757">
    <property type="entry name" value="Chemotaxis receptor methyltransferase CheR, N-terminal domain"/>
    <property type="match status" value="1"/>
</dbReference>
<evidence type="ECO:0000256" key="5">
    <source>
        <dbReference type="ARBA" id="ARBA00022777"/>
    </source>
</evidence>
<dbReference type="PROSITE" id="PS50109">
    <property type="entry name" value="HIS_KIN"/>
    <property type="match status" value="1"/>
</dbReference>
<dbReference type="InterPro" id="IPR005467">
    <property type="entry name" value="His_kinase_dom"/>
</dbReference>
<keyword evidence="4 6" id="KW-0808">Transferase</keyword>
<dbReference type="InterPro" id="IPR003661">
    <property type="entry name" value="HisK_dim/P_dom"/>
</dbReference>
<dbReference type="CDD" id="cd00082">
    <property type="entry name" value="HisKA"/>
    <property type="match status" value="1"/>
</dbReference>
<dbReference type="SMART" id="SM00388">
    <property type="entry name" value="HisKA"/>
    <property type="match status" value="1"/>
</dbReference>
<dbReference type="InterPro" id="IPR050903">
    <property type="entry name" value="Bact_Chemotaxis_MeTrfase"/>
</dbReference>
<dbReference type="AlphaFoldDB" id="A0A0X8X0E5"/>
<dbReference type="PANTHER" id="PTHR24422">
    <property type="entry name" value="CHEMOTAXIS PROTEIN METHYLTRANSFERASE"/>
    <property type="match status" value="1"/>
</dbReference>
<dbReference type="SUPFAM" id="SSF52738">
    <property type="entry name" value="Methylesterase CheB, C-terminal domain"/>
    <property type="match status" value="1"/>
</dbReference>
<dbReference type="SUPFAM" id="SSF53335">
    <property type="entry name" value="S-adenosyl-L-methionine-dependent methyltransferases"/>
    <property type="match status" value="1"/>
</dbReference>
<dbReference type="SUPFAM" id="SSF55874">
    <property type="entry name" value="ATPase domain of HSP90 chaperone/DNA topoisomerase II/histidine kinase"/>
    <property type="match status" value="1"/>
</dbReference>
<evidence type="ECO:0000256" key="1">
    <source>
        <dbReference type="ARBA" id="ARBA00000085"/>
    </source>
</evidence>
<dbReference type="PROSITE" id="PS50122">
    <property type="entry name" value="CHEB"/>
    <property type="match status" value="1"/>
</dbReference>
<dbReference type="Gene3D" id="1.10.287.130">
    <property type="match status" value="1"/>
</dbReference>
<dbReference type="InterPro" id="IPR036890">
    <property type="entry name" value="HATPase_C_sf"/>
</dbReference>
<name>A0A0X8X0E5_9SPHI</name>
<dbReference type="InterPro" id="IPR022641">
    <property type="entry name" value="CheR_N"/>
</dbReference>
<dbReference type="Pfam" id="PF02518">
    <property type="entry name" value="HATPase_c"/>
    <property type="match status" value="1"/>
</dbReference>
<dbReference type="InterPro" id="IPR029063">
    <property type="entry name" value="SAM-dependent_MTases_sf"/>
</dbReference>
<evidence type="ECO:0000313" key="6">
    <source>
        <dbReference type="EMBL" id="BAU53520.1"/>
    </source>
</evidence>
<dbReference type="PROSITE" id="PS50123">
    <property type="entry name" value="CHER"/>
    <property type="match status" value="1"/>
</dbReference>
<dbReference type="Gene3D" id="3.30.450.20">
    <property type="entry name" value="PAS domain"/>
    <property type="match status" value="2"/>
</dbReference>
<dbReference type="Proteomes" id="UP000218263">
    <property type="component" value="Chromosome"/>
</dbReference>
<evidence type="ECO:0000256" key="4">
    <source>
        <dbReference type="ARBA" id="ARBA00022679"/>
    </source>
</evidence>
<dbReference type="InterPro" id="IPR036097">
    <property type="entry name" value="HisK_dim/P_sf"/>
</dbReference>
<dbReference type="Gene3D" id="3.40.50.150">
    <property type="entry name" value="Vaccinia Virus protein VP39"/>
    <property type="match status" value="1"/>
</dbReference>
<dbReference type="InterPro" id="IPR000780">
    <property type="entry name" value="CheR_MeTrfase"/>
</dbReference>
<dbReference type="InterPro" id="IPR003594">
    <property type="entry name" value="HATPase_dom"/>
</dbReference>
<dbReference type="CDD" id="cd16434">
    <property type="entry name" value="CheB-CheR_fusion"/>
    <property type="match status" value="1"/>
</dbReference>
<dbReference type="GO" id="GO:0006935">
    <property type="term" value="P:chemotaxis"/>
    <property type="evidence" value="ECO:0007669"/>
    <property type="project" value="UniProtKB-UniRule"/>
</dbReference>
<dbReference type="GO" id="GO:0008984">
    <property type="term" value="F:protein-glutamate methylesterase activity"/>
    <property type="evidence" value="ECO:0007669"/>
    <property type="project" value="InterPro"/>
</dbReference>
<sequence length="1181" mass="132763">MPIITPHHIIAIGASAGGMEEIISFFDHTPLDGVSYVIIQHLSPDFKSRMVELLARHSKLIVEQAENGMAVKSNQVYLIPSDKFMTIRKGTLFLTDKVNIKGPHLTINKFFNSLAIDFGKKAIGVVLSGLGSDGTEGIKAIKKAGGMAIARDPETSEFGSMPSHAIATGLVDFILEPALMPDAIEEYVKHEGELVTDHRNDEKNLEAIIELIKEKSPHDFSDYKQATILRRTRRRASYGNFTTLESYLNYLKVTPEEVNALAKEFLISVTSFFRDKDAFEFLQTRVLPDIIKSLSPDEELKMWIAGCATGEEAYSMAILLAEQLAGRLEDTIVKIFATDIDSVALVRAGKGVYNARILKSVSPERLEKYFLKEGDNYRVSPAIRKMLIFAQHDLVKNPPYCNMHLISCRNLLIYMAPVLQKKIFAMLLFGLKRDGYLFLGSSENPMPIIKNLEVVSKKWKIYKNLETKKGINFDAFSMPDLLDTKHPPPRFSPETTPKNTNPVIEAMHESLADALDYFAVCVDENNHVVKSYGDATKYLIQKHFVSNLTELLPKPLAVAFSTLGKKAIQTNQKASRKGIKIKQGQLITRLNLSVSPLAVKGEGKLLLVTFTRDKSIVTLQNDGPLDEKIYLNQYVIDLEEEVKELKEKLSSSNEKLDAYNENVQSFNEELISANEEMQSTNEEMQSVNEELHTINSDYQLKNKELVEINDDLNNYFRSNINGQLFIDNDLLLMKFSPGTVKQINLLESDIGRPLSNISTNIKFETIIDDIKRVLTEGCVVTKEIETNNGKWYQIMTMPYIQQADQKRNGAIVTFNDITELKKIQQELDTSNKMLNLAIDAAAMGIGSINIQTREFAPSQRFKEMFSFNADDQMTYEAVIKQIDPEYQSLVKGAIEDSLQHGAKCDVEFPIRGFHDKKLRWIKGVGNISYDIDGKPGYFTGVLHDITIHKQDELRKNDFIGMASHELKTPLTSLQAYIQMLAARAKKAEDTFAVNALAKASTQVKKMITLINGFLNASTFKAGKIYLNEQTFEINDLINEIAEDFLLTTTSHEISIMPGPVLSVYADRDKIGQVIYNFINNAVKYSPSGKKIKLICTESDGMAKVCVKDEGIGVNIYDQEKLFGRYFRVENEQTQQISGFGLGLYLSAEIIRRHNGEVWVESEIGKGAAFYFSLPLAYAKAD</sequence>
<proteinExistence type="predicted"/>
<dbReference type="Pfam" id="PF01339">
    <property type="entry name" value="CheB_methylest"/>
    <property type="match status" value="1"/>
</dbReference>
<dbReference type="RefSeq" id="WP_096351117.1">
    <property type="nucleotide sequence ID" value="NZ_AP017313.1"/>
</dbReference>
<evidence type="ECO:0000256" key="2">
    <source>
        <dbReference type="ARBA" id="ARBA00012438"/>
    </source>
</evidence>
<dbReference type="GO" id="GO:0000155">
    <property type="term" value="F:phosphorelay sensor kinase activity"/>
    <property type="evidence" value="ECO:0007669"/>
    <property type="project" value="InterPro"/>
</dbReference>
<protein>
    <recommendedName>
        <fullName evidence="2">histidine kinase</fullName>
        <ecNumber evidence="2">2.7.13.3</ecNumber>
    </recommendedName>
</protein>
<accession>A0A0X8X0E5</accession>
<comment type="catalytic activity">
    <reaction evidence="1">
        <text>ATP + protein L-histidine = ADP + protein N-phospho-L-histidine.</text>
        <dbReference type="EC" id="2.7.13.3"/>
    </reaction>
</comment>
<organism evidence="6 7">
    <name type="scientific">Mucilaginibacter gotjawali</name>
    <dbReference type="NCBI Taxonomy" id="1550579"/>
    <lineage>
        <taxon>Bacteria</taxon>
        <taxon>Pseudomonadati</taxon>
        <taxon>Bacteroidota</taxon>
        <taxon>Sphingobacteriia</taxon>
        <taxon>Sphingobacteriales</taxon>
        <taxon>Sphingobacteriaceae</taxon>
        <taxon>Mucilaginibacter</taxon>
    </lineage>
</organism>
<evidence type="ECO:0000256" key="3">
    <source>
        <dbReference type="ARBA" id="ARBA00022553"/>
    </source>
</evidence>
<dbReference type="InterPro" id="IPR022642">
    <property type="entry name" value="CheR_C"/>
</dbReference>
<keyword evidence="5 6" id="KW-0418">Kinase</keyword>
<dbReference type="Gene3D" id="3.40.50.180">
    <property type="entry name" value="Methylesterase CheB, C-terminal domain"/>
    <property type="match status" value="1"/>
</dbReference>